<evidence type="ECO:0000313" key="2">
    <source>
        <dbReference type="Proteomes" id="UP000612899"/>
    </source>
</evidence>
<comment type="caution">
    <text evidence="1">The sequence shown here is derived from an EMBL/GenBank/DDBJ whole genome shotgun (WGS) entry which is preliminary data.</text>
</comment>
<evidence type="ECO:0000313" key="1">
    <source>
        <dbReference type="EMBL" id="GIH03513.1"/>
    </source>
</evidence>
<name>A0A8J3Q401_9ACTN</name>
<dbReference type="EMBL" id="BONY01000008">
    <property type="protein sequence ID" value="GIH03513.1"/>
    <property type="molecule type" value="Genomic_DNA"/>
</dbReference>
<dbReference type="AlphaFoldDB" id="A0A8J3Q401"/>
<dbReference type="Proteomes" id="UP000612899">
    <property type="component" value="Unassembled WGS sequence"/>
</dbReference>
<accession>A0A8J3Q401</accession>
<keyword evidence="2" id="KW-1185">Reference proteome</keyword>
<reference evidence="1" key="1">
    <citation type="submission" date="2021-01" db="EMBL/GenBank/DDBJ databases">
        <title>Whole genome shotgun sequence of Rhizocola hellebori NBRC 109834.</title>
        <authorList>
            <person name="Komaki H."/>
            <person name="Tamura T."/>
        </authorList>
    </citation>
    <scope>NUCLEOTIDE SEQUENCE</scope>
    <source>
        <strain evidence="1">NBRC 109834</strain>
    </source>
</reference>
<organism evidence="1 2">
    <name type="scientific">Rhizocola hellebori</name>
    <dbReference type="NCBI Taxonomy" id="1392758"/>
    <lineage>
        <taxon>Bacteria</taxon>
        <taxon>Bacillati</taxon>
        <taxon>Actinomycetota</taxon>
        <taxon>Actinomycetes</taxon>
        <taxon>Micromonosporales</taxon>
        <taxon>Micromonosporaceae</taxon>
        <taxon>Rhizocola</taxon>
    </lineage>
</organism>
<protein>
    <submittedName>
        <fullName evidence="1">Uncharacterized protein</fullName>
    </submittedName>
</protein>
<sequence>MLDIGGVEGGGRIANVHIRRFANAAKNAAFVAHDELDELDVSDKQIALFLVFLYPGTAWTPPRTGLFIDRWLKARRELVIHVGVDDSNVLEPAEARTFVAQQLVAAGELLSEEVMRRKIQGKTYSCHQIIGAVLRSEKLADDN</sequence>
<proteinExistence type="predicted"/>
<gene>
    <name evidence="1" type="ORF">Rhe02_15800</name>
</gene>